<dbReference type="PROSITE" id="PS50111">
    <property type="entry name" value="CHEMOTAXIS_TRANSDUC_2"/>
    <property type="match status" value="1"/>
</dbReference>
<feature type="transmembrane region" description="Helical" evidence="9">
    <location>
        <begin position="12"/>
        <end position="34"/>
    </location>
</feature>
<dbReference type="InterPro" id="IPR004089">
    <property type="entry name" value="MCPsignal_dom"/>
</dbReference>
<dbReference type="GO" id="GO:0004888">
    <property type="term" value="F:transmembrane signaling receptor activity"/>
    <property type="evidence" value="ECO:0007669"/>
    <property type="project" value="TreeGrafter"/>
</dbReference>
<evidence type="ECO:0000256" key="6">
    <source>
        <dbReference type="ARBA" id="ARBA00023136"/>
    </source>
</evidence>
<keyword evidence="8" id="KW-0807">Transducer</keyword>
<dbReference type="AlphaFoldDB" id="A0A7G8T9N0"/>
<sequence>MKKRFVMKKGLMLKILLFIGVPVAVIFVMTAFFMTHAVRQSVSELTTDELTSKSVSASYEVDNYFSKYRTVVEQMTTSDLLQQFFSESDEEKYGAAGGYGRIKNTIQNIYRTDPDDFSSVWFGDCKSNMMISKNKDKPYSKKLSERPWYKPAVEKKSVVYIEPYQDSVTGKMVMSLVAPIYRTGTENLVGFAGVDITLDRLYQILKGYRLGDSGFYILTSAGGRLIYYPDESLKNKSIKSSGMSENAIGKISAGKTGFLSYRALGSLNFGYVSPVGDTGWTVTTGLPENEFYRSYHAILRSLLAMFIVSLLIILGLILLTSKSIVNPLIKLKNTAQEIADGNLDTRIDAGGTDEVGRVAQAMSGTVCRLRQYIDYIDEISNVIDRIAKGDFTFELQCDYAGEFAKIKTSLENIKITFAGAFSEIDRSADQIASGSGEVANAAQALAQGATEQAGSVELLSDSVGEISGKIRNNAANAANAEKLSEAVMTEIRNENELMSQLTAAMNEIGTSSDQISKIIRAIEDIAFQTNILALNAAVEAARAGDAGKGFAVVAEEVRNLAAKSAEAAKSTTHLVRNAIQSVEHGTGISEKTSRSFQTIVDSVEKTARSVKEISKSSSEQAASVERVTQSLSQISAVVQTNSATSEETAASSEELSGQAQSLKTLLGRFKFNR</sequence>
<comment type="subcellular location">
    <subcellularLocation>
        <location evidence="1">Cell membrane</location>
        <topology evidence="1">Multi-pass membrane protein</topology>
    </subcellularLocation>
</comment>
<dbReference type="PANTHER" id="PTHR43531">
    <property type="entry name" value="PROTEIN ICFG"/>
    <property type="match status" value="1"/>
</dbReference>
<dbReference type="Proteomes" id="UP000515909">
    <property type="component" value="Chromosome"/>
</dbReference>
<dbReference type="CDD" id="cd12913">
    <property type="entry name" value="PDC1_MCP_like"/>
    <property type="match status" value="1"/>
</dbReference>
<comment type="similarity">
    <text evidence="7">Belongs to the methyl-accepting chemotaxis (MCP) protein family.</text>
</comment>
<keyword evidence="3" id="KW-0145">Chemotaxis</keyword>
<accession>A0A7G8T9N0</accession>
<dbReference type="RefSeq" id="WP_187035548.1">
    <property type="nucleotide sequence ID" value="NZ_CP060286.1"/>
</dbReference>
<evidence type="ECO:0000256" key="4">
    <source>
        <dbReference type="ARBA" id="ARBA00022692"/>
    </source>
</evidence>
<evidence type="ECO:0000256" key="1">
    <source>
        <dbReference type="ARBA" id="ARBA00004651"/>
    </source>
</evidence>
<keyword evidence="4 9" id="KW-0812">Transmembrane</keyword>
<evidence type="ECO:0000256" key="7">
    <source>
        <dbReference type="ARBA" id="ARBA00029447"/>
    </source>
</evidence>
<gene>
    <name evidence="12" type="ORF">HCR03_16870</name>
</gene>
<dbReference type="InterPro" id="IPR029151">
    <property type="entry name" value="Sensor-like_sf"/>
</dbReference>
<keyword evidence="2" id="KW-1003">Cell membrane</keyword>
<dbReference type="CDD" id="cd12912">
    <property type="entry name" value="PDC2_MCP_like"/>
    <property type="match status" value="1"/>
</dbReference>
<dbReference type="PROSITE" id="PS50885">
    <property type="entry name" value="HAMP"/>
    <property type="match status" value="1"/>
</dbReference>
<evidence type="ECO:0000256" key="5">
    <source>
        <dbReference type="ARBA" id="ARBA00022989"/>
    </source>
</evidence>
<dbReference type="Gene3D" id="1.10.287.950">
    <property type="entry name" value="Methyl-accepting chemotaxis protein"/>
    <property type="match status" value="1"/>
</dbReference>
<dbReference type="KEGG" id="cfem:HCR03_16870"/>
<dbReference type="Pfam" id="PF02743">
    <property type="entry name" value="dCache_1"/>
    <property type="match status" value="1"/>
</dbReference>
<dbReference type="SMART" id="SM00283">
    <property type="entry name" value="MA"/>
    <property type="match status" value="1"/>
</dbReference>
<reference evidence="12 13" key="1">
    <citation type="submission" date="2020-08" db="EMBL/GenBank/DDBJ databases">
        <title>The isolate Caproiciproducens sp. 7D4C2 produces n-caproate at mildly acidic conditions from hexoses: genome and rBOX comparison with related strains and chain-elongating bacteria.</title>
        <authorList>
            <person name="Esquivel-Elizondo S."/>
            <person name="Bagci C."/>
            <person name="Temovska M."/>
            <person name="Jeon B.S."/>
            <person name="Bessarab I."/>
            <person name="Williams R.B.H."/>
            <person name="Huson D.H."/>
            <person name="Angenent L.T."/>
        </authorList>
    </citation>
    <scope>NUCLEOTIDE SEQUENCE [LARGE SCALE GENOMIC DNA]</scope>
    <source>
        <strain evidence="12 13">7D4C2</strain>
    </source>
</reference>
<dbReference type="CDD" id="cd11386">
    <property type="entry name" value="MCP_signal"/>
    <property type="match status" value="1"/>
</dbReference>
<feature type="domain" description="Methyl-accepting transducer" evidence="10">
    <location>
        <begin position="427"/>
        <end position="656"/>
    </location>
</feature>
<evidence type="ECO:0000259" key="11">
    <source>
        <dbReference type="PROSITE" id="PS50885"/>
    </source>
</evidence>
<dbReference type="GO" id="GO:0005886">
    <property type="term" value="C:plasma membrane"/>
    <property type="evidence" value="ECO:0007669"/>
    <property type="project" value="UniProtKB-SubCell"/>
</dbReference>
<protein>
    <submittedName>
        <fullName evidence="12">Methyl-accepting chemotaxis protein</fullName>
    </submittedName>
</protein>
<dbReference type="GO" id="GO:0006935">
    <property type="term" value="P:chemotaxis"/>
    <property type="evidence" value="ECO:0007669"/>
    <property type="project" value="UniProtKB-KW"/>
</dbReference>
<dbReference type="PANTHER" id="PTHR43531:SF11">
    <property type="entry name" value="METHYL-ACCEPTING CHEMOTAXIS PROTEIN 3"/>
    <property type="match status" value="1"/>
</dbReference>
<dbReference type="InterPro" id="IPR051310">
    <property type="entry name" value="MCP_chemotaxis"/>
</dbReference>
<evidence type="ECO:0000313" key="13">
    <source>
        <dbReference type="Proteomes" id="UP000515909"/>
    </source>
</evidence>
<dbReference type="SUPFAM" id="SSF58104">
    <property type="entry name" value="Methyl-accepting chemotaxis protein (MCP) signaling domain"/>
    <property type="match status" value="1"/>
</dbReference>
<keyword evidence="5 9" id="KW-1133">Transmembrane helix</keyword>
<dbReference type="Pfam" id="PF00015">
    <property type="entry name" value="MCPsignal"/>
    <property type="match status" value="1"/>
</dbReference>
<evidence type="ECO:0000256" key="3">
    <source>
        <dbReference type="ARBA" id="ARBA00022500"/>
    </source>
</evidence>
<name>A0A7G8T9N0_9FIRM</name>
<organism evidence="12 13">
    <name type="scientific">Caproicibacter fermentans</name>
    <dbReference type="NCBI Taxonomy" id="2576756"/>
    <lineage>
        <taxon>Bacteria</taxon>
        <taxon>Bacillati</taxon>
        <taxon>Bacillota</taxon>
        <taxon>Clostridia</taxon>
        <taxon>Eubacteriales</taxon>
        <taxon>Acutalibacteraceae</taxon>
        <taxon>Caproicibacter</taxon>
    </lineage>
</organism>
<proteinExistence type="inferred from homology"/>
<evidence type="ECO:0000256" key="2">
    <source>
        <dbReference type="ARBA" id="ARBA00022475"/>
    </source>
</evidence>
<dbReference type="SMART" id="SM00304">
    <property type="entry name" value="HAMP"/>
    <property type="match status" value="1"/>
</dbReference>
<keyword evidence="6 9" id="KW-0472">Membrane</keyword>
<dbReference type="GO" id="GO:0007165">
    <property type="term" value="P:signal transduction"/>
    <property type="evidence" value="ECO:0007669"/>
    <property type="project" value="UniProtKB-KW"/>
</dbReference>
<dbReference type="Gene3D" id="3.30.450.20">
    <property type="entry name" value="PAS domain"/>
    <property type="match status" value="2"/>
</dbReference>
<evidence type="ECO:0000256" key="9">
    <source>
        <dbReference type="SAM" id="Phobius"/>
    </source>
</evidence>
<evidence type="ECO:0000256" key="8">
    <source>
        <dbReference type="PROSITE-ProRule" id="PRU00284"/>
    </source>
</evidence>
<dbReference type="SUPFAM" id="SSF103190">
    <property type="entry name" value="Sensory domain-like"/>
    <property type="match status" value="1"/>
</dbReference>
<dbReference type="Pfam" id="PF00672">
    <property type="entry name" value="HAMP"/>
    <property type="match status" value="1"/>
</dbReference>
<dbReference type="EMBL" id="CP060286">
    <property type="protein sequence ID" value="QNK40321.1"/>
    <property type="molecule type" value="Genomic_DNA"/>
</dbReference>
<feature type="domain" description="HAMP" evidence="11">
    <location>
        <begin position="322"/>
        <end position="374"/>
    </location>
</feature>
<dbReference type="Gene3D" id="1.10.8.500">
    <property type="entry name" value="HAMP domain in histidine kinase"/>
    <property type="match status" value="1"/>
</dbReference>
<dbReference type="Pfam" id="PF18947">
    <property type="entry name" value="HAMP_2"/>
    <property type="match status" value="1"/>
</dbReference>
<dbReference type="InterPro" id="IPR003660">
    <property type="entry name" value="HAMP_dom"/>
</dbReference>
<evidence type="ECO:0000313" key="12">
    <source>
        <dbReference type="EMBL" id="QNK40321.1"/>
    </source>
</evidence>
<evidence type="ECO:0000259" key="10">
    <source>
        <dbReference type="PROSITE" id="PS50111"/>
    </source>
</evidence>
<feature type="transmembrane region" description="Helical" evidence="9">
    <location>
        <begin position="297"/>
        <end position="320"/>
    </location>
</feature>
<dbReference type="InterPro" id="IPR033479">
    <property type="entry name" value="dCache_1"/>
</dbReference>
<dbReference type="CDD" id="cd06225">
    <property type="entry name" value="HAMP"/>
    <property type="match status" value="1"/>
</dbReference>